<evidence type="ECO:0000259" key="6">
    <source>
        <dbReference type="PROSITE" id="PS51650"/>
    </source>
</evidence>
<dbReference type="GO" id="GO:0007264">
    <property type="term" value="P:small GTPase-mediated signal transduction"/>
    <property type="evidence" value="ECO:0007669"/>
    <property type="project" value="InterPro"/>
</dbReference>
<accession>A0AAE0RNE1</accession>
<dbReference type="InterPro" id="IPR046769">
    <property type="entry name" value="DOCKER_Lobe_A"/>
</dbReference>
<dbReference type="InterPro" id="IPR046773">
    <property type="entry name" value="DOCKER_Lobe_C"/>
</dbReference>
<dbReference type="SMART" id="SM00233">
    <property type="entry name" value="PH"/>
    <property type="match status" value="1"/>
</dbReference>
<dbReference type="SUPFAM" id="SSF50729">
    <property type="entry name" value="PH domain-like"/>
    <property type="match status" value="1"/>
</dbReference>
<comment type="similarity">
    <text evidence="3">Belongs to the DOCK family.</text>
</comment>
<dbReference type="InterPro" id="IPR035892">
    <property type="entry name" value="C2_domain_sf"/>
</dbReference>
<reference evidence="8" key="2">
    <citation type="journal article" date="2021" name="Genome Biol. Evol.">
        <title>Developing a high-quality reference genome for a parasitic bivalve with doubly uniparental inheritance (Bivalvia: Unionida).</title>
        <authorList>
            <person name="Smith C.H."/>
        </authorList>
    </citation>
    <scope>NUCLEOTIDE SEQUENCE</scope>
    <source>
        <strain evidence="8">CHS0354</strain>
        <tissue evidence="8">Mantle</tissue>
    </source>
</reference>
<comment type="caution">
    <text evidence="8">The sequence shown here is derived from an EMBL/GenBank/DDBJ whole genome shotgun (WGS) entry which is preliminary data.</text>
</comment>
<reference evidence="8" key="1">
    <citation type="journal article" date="2021" name="Genome Biol. Evol.">
        <title>A High-Quality Reference Genome for a Parasitic Bivalve with Doubly Uniparental Inheritance (Bivalvia: Unionida).</title>
        <authorList>
            <person name="Smith C.H."/>
        </authorList>
    </citation>
    <scope>NUCLEOTIDE SEQUENCE</scope>
    <source>
        <strain evidence="8">CHS0354</strain>
    </source>
</reference>
<dbReference type="Proteomes" id="UP001195483">
    <property type="component" value="Unassembled WGS sequence"/>
</dbReference>
<feature type="domain" description="C2 DOCK-type" evidence="6">
    <location>
        <begin position="645"/>
        <end position="825"/>
    </location>
</feature>
<feature type="region of interest" description="Disordered" evidence="4">
    <location>
        <begin position="1197"/>
        <end position="1252"/>
    </location>
</feature>
<dbReference type="PROSITE" id="PS51650">
    <property type="entry name" value="C2_DOCK"/>
    <property type="match status" value="1"/>
</dbReference>
<dbReference type="InterPro" id="IPR026791">
    <property type="entry name" value="DOCK"/>
</dbReference>
<dbReference type="PROSITE" id="PS50003">
    <property type="entry name" value="PH_DOMAIN"/>
    <property type="match status" value="1"/>
</dbReference>
<dbReference type="Pfam" id="PF14429">
    <property type="entry name" value="DOCK-C2"/>
    <property type="match status" value="1"/>
</dbReference>
<dbReference type="Pfam" id="PF11878">
    <property type="entry name" value="DOCK_C-D_N"/>
    <property type="match status" value="1"/>
</dbReference>
<dbReference type="InterPro" id="IPR016024">
    <property type="entry name" value="ARM-type_fold"/>
</dbReference>
<organism evidence="8 9">
    <name type="scientific">Potamilus streckersoni</name>
    <dbReference type="NCBI Taxonomy" id="2493646"/>
    <lineage>
        <taxon>Eukaryota</taxon>
        <taxon>Metazoa</taxon>
        <taxon>Spiralia</taxon>
        <taxon>Lophotrochozoa</taxon>
        <taxon>Mollusca</taxon>
        <taxon>Bivalvia</taxon>
        <taxon>Autobranchia</taxon>
        <taxon>Heteroconchia</taxon>
        <taxon>Palaeoheterodonta</taxon>
        <taxon>Unionida</taxon>
        <taxon>Unionoidea</taxon>
        <taxon>Unionidae</taxon>
        <taxon>Ambleminae</taxon>
        <taxon>Lampsilini</taxon>
        <taxon>Potamilus</taxon>
    </lineage>
</organism>
<dbReference type="InterPro" id="IPR011993">
    <property type="entry name" value="PH-like_dom_sf"/>
</dbReference>
<feature type="compositionally biased region" description="Polar residues" evidence="4">
    <location>
        <begin position="1320"/>
        <end position="1329"/>
    </location>
</feature>
<dbReference type="Gene3D" id="2.30.29.30">
    <property type="entry name" value="Pleckstrin-homology domain (PH domain)/Phosphotyrosine-binding domain (PTB)"/>
    <property type="match status" value="1"/>
</dbReference>
<reference evidence="8" key="3">
    <citation type="submission" date="2023-05" db="EMBL/GenBank/DDBJ databases">
        <authorList>
            <person name="Smith C.H."/>
        </authorList>
    </citation>
    <scope>NUCLEOTIDE SEQUENCE</scope>
    <source>
        <strain evidence="8">CHS0354</strain>
        <tissue evidence="8">Mantle</tissue>
    </source>
</reference>
<evidence type="ECO:0000256" key="2">
    <source>
        <dbReference type="ARBA" id="ARBA00022658"/>
    </source>
</evidence>
<evidence type="ECO:0000256" key="4">
    <source>
        <dbReference type="SAM" id="MobiDB-lite"/>
    </source>
</evidence>
<dbReference type="Gene3D" id="2.60.40.150">
    <property type="entry name" value="C2 domain"/>
    <property type="match status" value="1"/>
</dbReference>
<dbReference type="PANTHER" id="PTHR23317:SF26">
    <property type="entry name" value="ZIZIMIN, ISOFORM K"/>
    <property type="match status" value="1"/>
</dbReference>
<feature type="compositionally biased region" description="Basic and acidic residues" evidence="4">
    <location>
        <begin position="1302"/>
        <end position="1318"/>
    </location>
</feature>
<feature type="compositionally biased region" description="Low complexity" evidence="4">
    <location>
        <begin position="1229"/>
        <end position="1243"/>
    </location>
</feature>
<dbReference type="Gene3D" id="1.20.58.740">
    <property type="match status" value="1"/>
</dbReference>
<dbReference type="EMBL" id="JAEAOA010001115">
    <property type="protein sequence ID" value="KAK3576530.1"/>
    <property type="molecule type" value="Genomic_DNA"/>
</dbReference>
<proteinExistence type="inferred from homology"/>
<dbReference type="PANTHER" id="PTHR23317">
    <property type="entry name" value="DEDICATOR OF CYTOKINESIS DOCK"/>
    <property type="match status" value="1"/>
</dbReference>
<dbReference type="InterPro" id="IPR027357">
    <property type="entry name" value="DOCKER_dom"/>
</dbReference>
<dbReference type="Pfam" id="PF06920">
    <property type="entry name" value="DHR-2_Lobe_A"/>
    <property type="match status" value="1"/>
</dbReference>
<evidence type="ECO:0000259" key="7">
    <source>
        <dbReference type="PROSITE" id="PS51651"/>
    </source>
</evidence>
<gene>
    <name evidence="8" type="ORF">CHS0354_018037</name>
</gene>
<evidence type="ECO:0000256" key="1">
    <source>
        <dbReference type="ARBA" id="ARBA00022553"/>
    </source>
</evidence>
<dbReference type="InterPro" id="IPR043161">
    <property type="entry name" value="DOCK_C_lobe_A"/>
</dbReference>
<dbReference type="GO" id="GO:0005085">
    <property type="term" value="F:guanyl-nucleotide exchange factor activity"/>
    <property type="evidence" value="ECO:0007669"/>
    <property type="project" value="UniProtKB-KW"/>
</dbReference>
<evidence type="ECO:0000313" key="9">
    <source>
        <dbReference type="Proteomes" id="UP001195483"/>
    </source>
</evidence>
<dbReference type="InterPro" id="IPR037809">
    <property type="entry name" value="C2_Dock-D"/>
</dbReference>
<sequence>MNERKFTRGLVRKGDAAKIRETVAEQMRESKLQNVPKPVEPLDYETYVIKNKVVLHNDPQREMLTFPHDAIVIPAPNPPKKIRTVKSTVPKITNLNACNLLVQECLRFYEDTCHMVQFKYCAYSGSYQQLPSFKKQPSLQEQTFEIDAEIDDRHNDDTLNRSYSNVSMSAITKAGWLYKGPDSGGRENIISFTRQFKKRYFCVKQQPDQTYVMEFFKDERKTEAKGVIFLDCAQEVVKNSKKGKHCFEVKTPQKAYLFAAESEAEMEDWIHTLDKVRTAAETLSQTSLDRGRDDLSFQEKMDEKALENSIHPELLKYAKESESMLNRARQDGRQNVFTVYPNINRQPDEESEEEEVKGDVEVFSPKLGDRFMIRLLDFRLRLQVNLGDEGHSAKIANPEPFFITFALYDTREGRKVSEDFHMDPNEPEIMAMIPAEVLLAADKLHSVEGINSTPDLNGLTSEWLLSKTKQGIFSVLQKHPDIYLFAKIQKVLQGPVSQAVEPYLKGADPRLASKVHRQMKQFCTNIGHYKMPFAWAARPLSTSAHGPYDLTLYKQESSKMSEDEIIKHLQDLKKPEKQSKWQIIPATFKISLHQIPASQPLENTLTPSLAPVKPFPDPPTNPPAMEIEGFLPEQGQFMSPFTAYINNLYIYPLSLKFDSQKSFTKARNISCCVEVRELDDDGTIPLKCIYSPHSTTVFTTVGSTAVLHHSSTPEYVDEVKVCLPPVLHERHHLLFRFYHISCEGSKSGFSKKKDGIETPVGFSWLPLLHPSGRINFGEVSLPVSTNLPPRYLTFDPLVSSRSSVVPELKLIEGGKPLFKVKLLLRSTVHTKDLHLHNFFFHCQKLLSTSSPSVDIESINKLKSLHAVDVSTYIQFLPTILNQLFTLVAKTTTEDVAMNTVRVLIHIVTEVYNANQTNILEEYVKLVFRADPVLKGSKQRTVHEELAKSLTLLLRPANADMLVISRFLQHAWFFFEVIIKSMTQFLIDGERVKMPRNERFSGDYQYRIQNLIQNLSPYIISKVRELPKETRNANHSLAYFVKMCFTLMDRGVVFQLISQYMQNFAVTDFKVLQEYKFEFLRIVCSHEHYIPLSLPLMRKGMIKSYKDIKLEDLKGDYTLSEEYRKTHYLPGLLLQELKRALSEPREIRRCAICVLRNQLAKHSFDDRYCNKVQQGRIAALYLPFISILLDIRPRLTGEDAKTSGSTAATVTGSVPNGDITSGKQDSRHLSVVSTTSSSGQTTPTQKHHSMISLPESVDAKRDSSVFDMIAGTGTHLGLVELKRNLRVSNASVSSRSSTSSTDTIKDDEIEEKQPSEKAHSRQPSLTSSVAGSPAVPGKTLQYQKLETAEIKDLLICFLYILKHLPEDILLGWFNNSSEYDIIDFFSILEVCLDKFKYQGKKKIVTLSVIGDSSMLRMKASTLPSARRSVPNGSVSSSIRSVSQYGDVNVQEPSFHMPSSSEAEAMMRALLEANLSTEVGMIVLDILVQYADKFKNDLENRDGENTLMRKVFDIYLSFLKTSQSESLQKHAFAVWRSFIRMFPKVLFGGNASFCGDLCYEVLRCCNSRLVSTRKEACALLYSLMKANFEFTKKTGFTRVHLQVIISVAQLIGNVVTLSNSRFQESLAVINSYASTDKTMKAWSMFEKKSRFANEVKDLTKRIKTVLMATAQMREHERDPEMLIDLQHSLADSYASTPELRKTWLDSMAKIHCRNKDFSEASHCYIHIGALIAEYLKKRGGFPQGCTAFRSISPNIERDESGIKDDSGMQDVQYTEETLVEFLELAAHNLEQAERYEVIGEVYKLVIPIYENARDFEKLSQCYETLAQSYSKVIEVMQSGKRLLGKYFRVAFFGQTYFEDDDQKQYIYKEPKVTSLAELCDRLKSLYESKFGRDNVRLIMDSIQVDPASLDPKFAFIQVTYVTPYFREAELQKRITEFERNNNINHFMFETPFTKVGKPRGEIHEQYKKRTILITSRFFPYIKKRIEITDKKEMILSPIEVAIDEMTSKVVDMREVVNMSIPDVKKLQLRLQGSVSTQVNAGPLAYAEAFLSEGKVANYPPDRVDSLKDIFRNFISVCNDALDLNAQLITTEQKEYHESLKSGFQDIVDSLSVMFGEKILTSDNTSQRGSMTVFNLVTGVHGSSNA</sequence>
<dbReference type="PROSITE" id="PS51651">
    <property type="entry name" value="DOCKER"/>
    <property type="match status" value="1"/>
</dbReference>
<feature type="domain" description="PH" evidence="5">
    <location>
        <begin position="170"/>
        <end position="278"/>
    </location>
</feature>
<feature type="compositionally biased region" description="Low complexity" evidence="4">
    <location>
        <begin position="1289"/>
        <end position="1300"/>
    </location>
</feature>
<dbReference type="InterPro" id="IPR043162">
    <property type="entry name" value="DOCK_C_lobe_C"/>
</dbReference>
<dbReference type="Pfam" id="PF20421">
    <property type="entry name" value="DHR-2_Lobe_C"/>
    <property type="match status" value="1"/>
</dbReference>
<feature type="region of interest" description="Disordered" evidence="4">
    <location>
        <begin position="1289"/>
        <end position="1334"/>
    </location>
</feature>
<evidence type="ECO:0000259" key="5">
    <source>
        <dbReference type="PROSITE" id="PS50003"/>
    </source>
</evidence>
<keyword evidence="9" id="KW-1185">Reference proteome</keyword>
<keyword evidence="2" id="KW-0344">Guanine-nucleotide releasing factor</keyword>
<evidence type="ECO:0000313" key="8">
    <source>
        <dbReference type="EMBL" id="KAK3576530.1"/>
    </source>
</evidence>
<feature type="domain" description="DOCKER" evidence="7">
    <location>
        <begin position="1689"/>
        <end position="2117"/>
    </location>
</feature>
<dbReference type="InterPro" id="IPR021816">
    <property type="entry name" value="DOCK_C/D_N"/>
</dbReference>
<dbReference type="Gene3D" id="1.25.40.410">
    <property type="match status" value="1"/>
</dbReference>
<dbReference type="Pfam" id="PF20422">
    <property type="entry name" value="DHR-2_Lobe_B"/>
    <property type="match status" value="1"/>
</dbReference>
<dbReference type="Pfam" id="PF00169">
    <property type="entry name" value="PH"/>
    <property type="match status" value="1"/>
</dbReference>
<keyword evidence="1" id="KW-0597">Phosphoprotein</keyword>
<dbReference type="InterPro" id="IPR001849">
    <property type="entry name" value="PH_domain"/>
</dbReference>
<evidence type="ECO:0000256" key="3">
    <source>
        <dbReference type="PROSITE-ProRule" id="PRU00983"/>
    </source>
</evidence>
<evidence type="ECO:0008006" key="10">
    <source>
        <dbReference type="Google" id="ProtNLM"/>
    </source>
</evidence>
<feature type="compositionally biased region" description="Low complexity" evidence="4">
    <location>
        <begin position="1201"/>
        <end position="1213"/>
    </location>
</feature>
<dbReference type="InterPro" id="IPR046770">
    <property type="entry name" value="DOCKER_Lobe_B"/>
</dbReference>
<protein>
    <recommendedName>
        <fullName evidence="10">Dedicator of cytokinesis protein 9</fullName>
    </recommendedName>
</protein>
<dbReference type="InterPro" id="IPR027007">
    <property type="entry name" value="C2_DOCK-type_domain"/>
</dbReference>
<dbReference type="SUPFAM" id="SSF48371">
    <property type="entry name" value="ARM repeat"/>
    <property type="match status" value="1"/>
</dbReference>
<dbReference type="CDD" id="cd08697">
    <property type="entry name" value="C2_Dock-D"/>
    <property type="match status" value="1"/>
</dbReference>
<name>A0AAE0RNE1_9BIVA</name>